<sequence length="502" mass="55335">MLNLKPYPKVALLCLLLVVLFNSCKKQVAPNPPTPDNPKNPESQTLSFKFIKFDRLDKLTDTWNNVRIYWSAAKGTAAVGVKYTVSFNGEVVAPNISDTSCYLNKVLATLPYNGKIVASSATGKIDSLNFQIPADKGFIYAGPEIGGINCYTTGGQFVWRQDIGHWLTPVISNDTVFVQAIDDITRQCSVYGLNAKTGKIIWSIPANVGYDRPVSMSYNKGIVFSTTDRDIYALKASDGSQLWHLGQSKYVIPVPRVFDDLLFCSTSEGLTYDGLLKAYNAKNGTLRWTFLAQGSSIGRATEKDNVVYITDSHVPQFTADRVVALNALDATTGQKKWRTLYLDGNVGSPGTRPLVVGNMVFISTLLDTPGAFVYAFDKNSGQLLWKAAAKYEGALAADATGLYVFENSDIMKLDLQTGRLLWSWYGPNTSLQYILTPGKIYGHVPSPFWVTGSERPFRLFDTQTGKEIVSNLPSLFQPAGQFAIVIDGVVYYLTDGDMYKFN</sequence>
<dbReference type="PANTHER" id="PTHR34512">
    <property type="entry name" value="CELL SURFACE PROTEIN"/>
    <property type="match status" value="1"/>
</dbReference>
<dbReference type="AlphaFoldDB" id="A0A1H8UIG7"/>
<reference evidence="4" key="1">
    <citation type="submission" date="2016-10" db="EMBL/GenBank/DDBJ databases">
        <authorList>
            <person name="Varghese N."/>
            <person name="Submissions S."/>
        </authorList>
    </citation>
    <scope>NUCLEOTIDE SEQUENCE [LARGE SCALE GENOMIC DNA]</scope>
    <source>
        <strain evidence="4">Gh-48</strain>
    </source>
</reference>
<protein>
    <submittedName>
        <fullName evidence="3">Outer membrane protein assembly factor BamB, contains PQQ-like beta-propeller repeat</fullName>
    </submittedName>
</protein>
<dbReference type="Gene3D" id="2.40.10.480">
    <property type="match status" value="2"/>
</dbReference>
<dbReference type="PANTHER" id="PTHR34512:SF30">
    <property type="entry name" value="OUTER MEMBRANE PROTEIN ASSEMBLY FACTOR BAMB"/>
    <property type="match status" value="1"/>
</dbReference>
<dbReference type="SUPFAM" id="SSF50998">
    <property type="entry name" value="Quinoprotein alcohol dehydrogenase-like"/>
    <property type="match status" value="2"/>
</dbReference>
<evidence type="ECO:0000259" key="2">
    <source>
        <dbReference type="Pfam" id="PF13360"/>
    </source>
</evidence>
<dbReference type="Gene3D" id="2.130.10.10">
    <property type="entry name" value="YVTN repeat-like/Quinoprotein amine dehydrogenase"/>
    <property type="match status" value="1"/>
</dbReference>
<accession>A0A1H8UIG7</accession>
<proteinExistence type="predicted"/>
<dbReference type="STRING" id="551995.SAMN05192574_11981"/>
<evidence type="ECO:0000256" key="1">
    <source>
        <dbReference type="SAM" id="SignalP"/>
    </source>
</evidence>
<evidence type="ECO:0000313" key="4">
    <source>
        <dbReference type="Proteomes" id="UP000198942"/>
    </source>
</evidence>
<feature type="chain" id="PRO_5011491738" evidence="1">
    <location>
        <begin position="29"/>
        <end position="502"/>
    </location>
</feature>
<dbReference type="InterPro" id="IPR018391">
    <property type="entry name" value="PQQ_b-propeller_rpt"/>
</dbReference>
<gene>
    <name evidence="3" type="ORF">SAMN05192574_11981</name>
</gene>
<dbReference type="InterPro" id="IPR015943">
    <property type="entry name" value="WD40/YVTN_repeat-like_dom_sf"/>
</dbReference>
<dbReference type="OrthoDB" id="9794322at2"/>
<dbReference type="SMART" id="SM00564">
    <property type="entry name" value="PQQ"/>
    <property type="match status" value="6"/>
</dbReference>
<feature type="domain" description="Pyrrolo-quinoline quinone repeat" evidence="2">
    <location>
        <begin position="189"/>
        <end position="423"/>
    </location>
</feature>
<dbReference type="InterPro" id="IPR002372">
    <property type="entry name" value="PQQ_rpt_dom"/>
</dbReference>
<name>A0A1H8UIG7_9SPHI</name>
<dbReference type="EMBL" id="FOCL01000019">
    <property type="protein sequence ID" value="SEP03019.1"/>
    <property type="molecule type" value="Genomic_DNA"/>
</dbReference>
<organism evidence="3 4">
    <name type="scientific">Mucilaginibacter gossypiicola</name>
    <dbReference type="NCBI Taxonomy" id="551995"/>
    <lineage>
        <taxon>Bacteria</taxon>
        <taxon>Pseudomonadati</taxon>
        <taxon>Bacteroidota</taxon>
        <taxon>Sphingobacteriia</taxon>
        <taxon>Sphingobacteriales</taxon>
        <taxon>Sphingobacteriaceae</taxon>
        <taxon>Mucilaginibacter</taxon>
    </lineage>
</organism>
<keyword evidence="1" id="KW-0732">Signal</keyword>
<feature type="signal peptide" evidence="1">
    <location>
        <begin position="1"/>
        <end position="28"/>
    </location>
</feature>
<dbReference type="Pfam" id="PF13360">
    <property type="entry name" value="PQQ_2"/>
    <property type="match status" value="1"/>
</dbReference>
<evidence type="ECO:0000313" key="3">
    <source>
        <dbReference type="EMBL" id="SEP03019.1"/>
    </source>
</evidence>
<dbReference type="Proteomes" id="UP000198942">
    <property type="component" value="Unassembled WGS sequence"/>
</dbReference>
<dbReference type="InterPro" id="IPR011047">
    <property type="entry name" value="Quinoprotein_ADH-like_sf"/>
</dbReference>
<keyword evidence="4" id="KW-1185">Reference proteome</keyword>